<evidence type="ECO:0000256" key="4">
    <source>
        <dbReference type="ARBA" id="ARBA00022989"/>
    </source>
</evidence>
<comment type="subcellular location">
    <subcellularLocation>
        <location evidence="1">Membrane</location>
        <topology evidence="1">Multi-pass membrane protein</topology>
    </subcellularLocation>
</comment>
<dbReference type="InterPro" id="IPR027417">
    <property type="entry name" value="P-loop_NTPase"/>
</dbReference>
<evidence type="ECO:0000256" key="1">
    <source>
        <dbReference type="ARBA" id="ARBA00004141"/>
    </source>
</evidence>
<dbReference type="Pfam" id="PF00005">
    <property type="entry name" value="ABC_tran"/>
    <property type="match status" value="1"/>
</dbReference>
<evidence type="ECO:0000256" key="2">
    <source>
        <dbReference type="ARBA" id="ARBA00022448"/>
    </source>
</evidence>
<evidence type="ECO:0000313" key="8">
    <source>
        <dbReference type="Proteomes" id="UP000664859"/>
    </source>
</evidence>
<keyword evidence="5" id="KW-0472">Membrane</keyword>
<dbReference type="GO" id="GO:0016020">
    <property type="term" value="C:membrane"/>
    <property type="evidence" value="ECO:0007669"/>
    <property type="project" value="UniProtKB-SubCell"/>
</dbReference>
<evidence type="ECO:0000256" key="3">
    <source>
        <dbReference type="ARBA" id="ARBA00022692"/>
    </source>
</evidence>
<dbReference type="GO" id="GO:0005524">
    <property type="term" value="F:ATP binding"/>
    <property type="evidence" value="ECO:0007669"/>
    <property type="project" value="InterPro"/>
</dbReference>
<evidence type="ECO:0000256" key="5">
    <source>
        <dbReference type="ARBA" id="ARBA00023136"/>
    </source>
</evidence>
<reference evidence="7" key="1">
    <citation type="submission" date="2021-02" db="EMBL/GenBank/DDBJ databases">
        <title>First Annotated Genome of the Yellow-green Alga Tribonema minus.</title>
        <authorList>
            <person name="Mahan K.M."/>
        </authorList>
    </citation>
    <scope>NUCLEOTIDE SEQUENCE</scope>
    <source>
        <strain evidence="7">UTEX B ZZ1240</strain>
    </source>
</reference>
<dbReference type="Proteomes" id="UP000664859">
    <property type="component" value="Unassembled WGS sequence"/>
</dbReference>
<dbReference type="EMBL" id="JAFCMP010000123">
    <property type="protein sequence ID" value="KAG5185754.1"/>
    <property type="molecule type" value="Genomic_DNA"/>
</dbReference>
<comment type="caution">
    <text evidence="7">The sequence shown here is derived from an EMBL/GenBank/DDBJ whole genome shotgun (WGS) entry which is preliminary data.</text>
</comment>
<dbReference type="InterPro" id="IPR003439">
    <property type="entry name" value="ABC_transporter-like_ATP-bd"/>
</dbReference>
<dbReference type="SUPFAM" id="SSF52540">
    <property type="entry name" value="P-loop containing nucleoside triphosphate hydrolases"/>
    <property type="match status" value="1"/>
</dbReference>
<sequence length="195" mass="19721">MGLTRVQHTRVGDEAHRGISGGEMKRLSIAVEIVNLPALVCCDEPTSGLDSATAADVMRAINNLAALNRTVITTIHQPSPEIFALFDRLLLLAGGKPVFFGPAAAAAAHFSRLGGAATLSSAATSPPSVASDAAASAASLALSPRAAANAAGAAAAAAINRGGAAEHSAASAVQKGERRFHCCLFRVRLAVRSMA</sequence>
<dbReference type="InterPro" id="IPR050352">
    <property type="entry name" value="ABCG_transporters"/>
</dbReference>
<dbReference type="AlphaFoldDB" id="A0A836CHI0"/>
<gene>
    <name evidence="7" type="ORF">JKP88DRAFT_207698</name>
</gene>
<dbReference type="OrthoDB" id="203144at2759"/>
<evidence type="ECO:0000259" key="6">
    <source>
        <dbReference type="Pfam" id="PF00005"/>
    </source>
</evidence>
<keyword evidence="4" id="KW-1133">Transmembrane helix</keyword>
<proteinExistence type="predicted"/>
<protein>
    <submittedName>
        <fullName evidence="7">P-loop containing nucleoside triphosphate hydrolase protein</fullName>
    </submittedName>
</protein>
<evidence type="ECO:0000313" key="7">
    <source>
        <dbReference type="EMBL" id="KAG5185754.1"/>
    </source>
</evidence>
<accession>A0A836CHI0</accession>
<dbReference type="PANTHER" id="PTHR48041">
    <property type="entry name" value="ABC TRANSPORTER G FAMILY MEMBER 28"/>
    <property type="match status" value="1"/>
</dbReference>
<keyword evidence="8" id="KW-1185">Reference proteome</keyword>
<name>A0A836CHI0_9STRA</name>
<keyword evidence="3" id="KW-0812">Transmembrane</keyword>
<dbReference type="PANTHER" id="PTHR48041:SF139">
    <property type="entry name" value="PROTEIN SCARLET"/>
    <property type="match status" value="1"/>
</dbReference>
<organism evidence="7 8">
    <name type="scientific">Tribonema minus</name>
    <dbReference type="NCBI Taxonomy" id="303371"/>
    <lineage>
        <taxon>Eukaryota</taxon>
        <taxon>Sar</taxon>
        <taxon>Stramenopiles</taxon>
        <taxon>Ochrophyta</taxon>
        <taxon>PX clade</taxon>
        <taxon>Xanthophyceae</taxon>
        <taxon>Tribonematales</taxon>
        <taxon>Tribonemataceae</taxon>
        <taxon>Tribonema</taxon>
    </lineage>
</organism>
<keyword evidence="2" id="KW-0813">Transport</keyword>
<dbReference type="Gene3D" id="3.40.50.300">
    <property type="entry name" value="P-loop containing nucleotide triphosphate hydrolases"/>
    <property type="match status" value="1"/>
</dbReference>
<keyword evidence="7" id="KW-0378">Hydrolase</keyword>
<dbReference type="GO" id="GO:0042626">
    <property type="term" value="F:ATPase-coupled transmembrane transporter activity"/>
    <property type="evidence" value="ECO:0007669"/>
    <property type="project" value="TreeGrafter"/>
</dbReference>
<dbReference type="GO" id="GO:0016887">
    <property type="term" value="F:ATP hydrolysis activity"/>
    <property type="evidence" value="ECO:0007669"/>
    <property type="project" value="InterPro"/>
</dbReference>
<feature type="domain" description="ABC transporter" evidence="6">
    <location>
        <begin position="2"/>
        <end position="47"/>
    </location>
</feature>